<protein>
    <recommendedName>
        <fullName evidence="3">Peptide chain release factor subunit 1</fullName>
    </recommendedName>
</protein>
<name>A0A848DF78_9PSEU</name>
<evidence type="ECO:0000313" key="1">
    <source>
        <dbReference type="EMBL" id="NMH91298.1"/>
    </source>
</evidence>
<dbReference type="RefSeq" id="WP_169411204.1">
    <property type="nucleotide sequence ID" value="NZ_JAAXKZ010000015.1"/>
</dbReference>
<comment type="caution">
    <text evidence="1">The sequence shown here is derived from an EMBL/GenBank/DDBJ whole genome shotgun (WGS) entry which is preliminary data.</text>
</comment>
<dbReference type="AlphaFoldDB" id="A0A848DF78"/>
<dbReference type="Proteomes" id="UP000586918">
    <property type="component" value="Unassembled WGS sequence"/>
</dbReference>
<sequence length="385" mass="43375">MLTVDTLQRITEFNGDGLPVLSVYARVNPANRTDYQSQVGSLLHQMRAVADDPDLSHEAMVSLRDDIAAIKAASEQPQPDALGVAYFCCSGRGLFEQVELPRPVRERIVVDQTPWVQPLTLVLEEYHRLRIAVVDRANAHFWDLYQDEIEDRGRLRDKHLRKPDYAYGDREYETRNKVETLARKHYRKVVEQLAEDARNREFDLLAVGGHEEELPEFVDFLPRDLRDKLAGTFQVDPNVAANSDRGVLVERARAILEKWERAEEERLVAETYERRAMRAPAAIGLPECLWGATTAAIDLLLVQEGAQAPGVVCDESGWLGLRGDTCPICGKQTRETPDVVDELVQAVMDESASVEHVLVQGTRLESDLVAAKLRFPLPPAEFDQA</sequence>
<dbReference type="InterPro" id="IPR042226">
    <property type="entry name" value="eFR1_2_sf"/>
</dbReference>
<dbReference type="InterPro" id="IPR041202">
    <property type="entry name" value="BaeRF_family10"/>
</dbReference>
<keyword evidence="2" id="KW-1185">Reference proteome</keyword>
<accession>A0A848DF78</accession>
<organism evidence="1 2">
    <name type="scientific">Pseudonocardia bannensis</name>
    <dbReference type="NCBI Taxonomy" id="630973"/>
    <lineage>
        <taxon>Bacteria</taxon>
        <taxon>Bacillati</taxon>
        <taxon>Actinomycetota</taxon>
        <taxon>Actinomycetes</taxon>
        <taxon>Pseudonocardiales</taxon>
        <taxon>Pseudonocardiaceae</taxon>
        <taxon>Pseudonocardia</taxon>
    </lineage>
</organism>
<reference evidence="1 2" key="1">
    <citation type="submission" date="2020-04" db="EMBL/GenBank/DDBJ databases">
        <authorList>
            <person name="Klaysubun C."/>
            <person name="Duangmal K."/>
            <person name="Lipun K."/>
        </authorList>
    </citation>
    <scope>NUCLEOTIDE SEQUENCE [LARGE SCALE GENOMIC DNA]</scope>
    <source>
        <strain evidence="1 2">DSM 45300</strain>
    </source>
</reference>
<dbReference type="EMBL" id="JAAXKZ010000015">
    <property type="protein sequence ID" value="NMH91298.1"/>
    <property type="molecule type" value="Genomic_DNA"/>
</dbReference>
<dbReference type="Gene3D" id="3.30.420.60">
    <property type="entry name" value="eRF1 domain 2"/>
    <property type="match status" value="1"/>
</dbReference>
<evidence type="ECO:0000313" key="2">
    <source>
        <dbReference type="Proteomes" id="UP000586918"/>
    </source>
</evidence>
<proteinExistence type="predicted"/>
<gene>
    <name evidence="1" type="ORF">HF519_06780</name>
</gene>
<evidence type="ECO:0008006" key="3">
    <source>
        <dbReference type="Google" id="ProtNLM"/>
    </source>
</evidence>
<dbReference type="Pfam" id="PF18854">
    <property type="entry name" value="baeRF_family10"/>
    <property type="match status" value="1"/>
</dbReference>